<keyword evidence="2" id="KW-1133">Transmembrane helix</keyword>
<evidence type="ECO:0000313" key="4">
    <source>
        <dbReference type="Proteomes" id="UP000041254"/>
    </source>
</evidence>
<proteinExistence type="predicted"/>
<organism evidence="3 4">
    <name type="scientific">Vitrella brassicaformis (strain CCMP3155)</name>
    <dbReference type="NCBI Taxonomy" id="1169540"/>
    <lineage>
        <taxon>Eukaryota</taxon>
        <taxon>Sar</taxon>
        <taxon>Alveolata</taxon>
        <taxon>Colpodellida</taxon>
        <taxon>Vitrellaceae</taxon>
        <taxon>Vitrella</taxon>
    </lineage>
</organism>
<dbReference type="Proteomes" id="UP000041254">
    <property type="component" value="Unassembled WGS sequence"/>
</dbReference>
<protein>
    <submittedName>
        <fullName evidence="3">Uncharacterized protein</fullName>
    </submittedName>
</protein>
<feature type="region of interest" description="Disordered" evidence="1">
    <location>
        <begin position="426"/>
        <end position="479"/>
    </location>
</feature>
<feature type="compositionally biased region" description="Basic and acidic residues" evidence="1">
    <location>
        <begin position="725"/>
        <end position="734"/>
    </location>
</feature>
<feature type="compositionally biased region" description="Basic and acidic residues" evidence="1">
    <location>
        <begin position="455"/>
        <end position="467"/>
    </location>
</feature>
<sequence>MRSVGVVWVSLVIMDVFDDHEDDELPLPPLRSPEECDAYMKKTSTGLFSLTWFASPLFFWKRPDTLKRESVLGGQHDIANALPAAKSGVPPRWSQTDADVLLKNSKLIDVATLNNYAAWLFMVVVVLIGCLRASAEQWMQEVPGFLDERGLQRYSSTQEYIDVSIRRAEVKQHVNTPSIIMGAVWLLLPFSATIIILNHLFGYRRTIDHWNFKRWKDRAREVKRQLRLNPPRVRRGTVMIMDMSQGSIKFDWMTQFNFFVRRIRRCLEDMSFSFGIAGRFFWCPYVFVEALTMAFQSFRCLRLAGYDLVQWDEVPAEFFSVHFALAALIALHSSVVIINCLVGRRGLAIILSLVLSLLYTVHSVFLRTDLMSHDTPLLAILAAMRSNQELDFCAEYLPLMSALYSLRTVDALLLLKSYKDWTKAKAGGKLGGKHGAMTKSLSKLGDSEESSEPQESPKESPKADTGCRQKFRRSSSTLSQLVDPQRLKKQWTGVFHIDEVLEDEIQEPTSWSLRRDSGRASVASSRRTSDGLKRRFEVPVTIRALTGLDDPGREHVDASPFSSPITAAPPTRNLFPPQVTVRGGQSVHPGPLTPVPEDSATKGGFPAESRRISSASRTSVSSPSGPVAAFGAEQLWDISLRTSEADYEAGSIPDELSTDSQGTSPSSQRDALEEIGSPRRRITAVSIMTEEQVASEASSMDQASYRRRSAEFEQDEPSAAPQTGEAEKVVEASARRASRRVSLLAEAEDRDPEPKDAAAGESTSRTLDTRKTYRESQLGVMGFSLSRASSLSHSSSASEWRRTDLTMARTISIAWGVMMFFSAAIQLIQRLRGDFICPHLPGWRLCMLKVYPPYGRRNGKSIQGIWSPCNCRYINMDTMDSEDDVKAFESSASDFSTLQGIAFLPSGLQPEGLQIDRLEISHQRHLDFLLVGFGRMTEHAIPRDLSKLTRLQYIEFPANAFEEFPAGLLKASDLKVIDFRLNSIATIPTNIHDKLPTLTYLYLPANPVCSSNFLTDPSHSRDFLDAMERLDPCLRRGGDHTRVGHRCLDDCLTVYAICTKLDTNNDWRFCWEELQAAGLITYETYVGILRDFQPGSIREEPDGSVTIFECPSWRTLAIYATSGDSDCFDCVSLGHIDPLAYDAPNQLPTSQ</sequence>
<keyword evidence="2" id="KW-0472">Membrane</keyword>
<feature type="transmembrane region" description="Helical" evidence="2">
    <location>
        <begin position="116"/>
        <end position="135"/>
    </location>
</feature>
<keyword evidence="2" id="KW-0812">Transmembrane</keyword>
<dbReference type="EMBL" id="CDMY01000528">
    <property type="protein sequence ID" value="CEM20433.1"/>
    <property type="molecule type" value="Genomic_DNA"/>
</dbReference>
<evidence type="ECO:0000313" key="3">
    <source>
        <dbReference type="EMBL" id="CEM20433.1"/>
    </source>
</evidence>
<accession>A0A0G4FYX9</accession>
<dbReference type="PhylomeDB" id="A0A0G4FYX9"/>
<reference evidence="3 4" key="1">
    <citation type="submission" date="2014-11" db="EMBL/GenBank/DDBJ databases">
        <authorList>
            <person name="Zhu J."/>
            <person name="Qi W."/>
            <person name="Song R."/>
        </authorList>
    </citation>
    <scope>NUCLEOTIDE SEQUENCE [LARGE SCALE GENOMIC DNA]</scope>
</reference>
<feature type="region of interest" description="Disordered" evidence="1">
    <location>
        <begin position="549"/>
        <end position="627"/>
    </location>
</feature>
<keyword evidence="4" id="KW-1185">Reference proteome</keyword>
<dbReference type="SUPFAM" id="SSF52058">
    <property type="entry name" value="L domain-like"/>
    <property type="match status" value="1"/>
</dbReference>
<dbReference type="InterPro" id="IPR032675">
    <property type="entry name" value="LRR_dom_sf"/>
</dbReference>
<feature type="region of interest" description="Disordered" evidence="1">
    <location>
        <begin position="651"/>
        <end position="770"/>
    </location>
</feature>
<feature type="compositionally biased region" description="Polar residues" evidence="1">
    <location>
        <begin position="658"/>
        <end position="669"/>
    </location>
</feature>
<name>A0A0G4FYX9_VITBC</name>
<feature type="transmembrane region" description="Helical" evidence="2">
    <location>
        <begin position="280"/>
        <end position="298"/>
    </location>
</feature>
<gene>
    <name evidence="3" type="ORF">Vbra_9527</name>
</gene>
<evidence type="ECO:0000256" key="1">
    <source>
        <dbReference type="SAM" id="MobiDB-lite"/>
    </source>
</evidence>
<dbReference type="InParanoid" id="A0A0G4FYX9"/>
<evidence type="ECO:0000256" key="2">
    <source>
        <dbReference type="SAM" id="Phobius"/>
    </source>
</evidence>
<feature type="transmembrane region" description="Helical" evidence="2">
    <location>
        <begin position="347"/>
        <end position="366"/>
    </location>
</feature>
<feature type="compositionally biased region" description="Low complexity" evidence="1">
    <location>
        <begin position="612"/>
        <end position="624"/>
    </location>
</feature>
<feature type="transmembrane region" description="Helical" evidence="2">
    <location>
        <begin position="179"/>
        <end position="201"/>
    </location>
</feature>
<dbReference type="Gene3D" id="3.80.10.10">
    <property type="entry name" value="Ribonuclease Inhibitor"/>
    <property type="match status" value="1"/>
</dbReference>
<dbReference type="AlphaFoldDB" id="A0A0G4FYX9"/>
<feature type="transmembrane region" description="Helical" evidence="2">
    <location>
        <begin position="318"/>
        <end position="340"/>
    </location>
</feature>
<dbReference type="VEuPathDB" id="CryptoDB:Vbra_9527"/>
<dbReference type="OrthoDB" id="6149831at2759"/>